<evidence type="ECO:0000256" key="6">
    <source>
        <dbReference type="ARBA" id="ARBA00022989"/>
    </source>
</evidence>
<dbReference type="NCBIfam" id="TIGR00879">
    <property type="entry name" value="SP"/>
    <property type="match status" value="1"/>
</dbReference>
<evidence type="ECO:0000256" key="9">
    <source>
        <dbReference type="SAM" id="Phobius"/>
    </source>
</evidence>
<evidence type="ECO:0000256" key="5">
    <source>
        <dbReference type="ARBA" id="ARBA00022692"/>
    </source>
</evidence>
<dbReference type="InterPro" id="IPR020846">
    <property type="entry name" value="MFS_dom"/>
</dbReference>
<accession>I2H3X0</accession>
<dbReference type="PROSITE" id="PS50850">
    <property type="entry name" value="MFS"/>
    <property type="match status" value="1"/>
</dbReference>
<dbReference type="FunFam" id="1.20.1250.20:FF:000044">
    <property type="entry name" value="Hexose transporter Hxt3p"/>
    <property type="match status" value="1"/>
</dbReference>
<evidence type="ECO:0000256" key="4">
    <source>
        <dbReference type="ARBA" id="ARBA00022597"/>
    </source>
</evidence>
<feature type="transmembrane region" description="Helical" evidence="9">
    <location>
        <begin position="391"/>
        <end position="413"/>
    </location>
</feature>
<feature type="transmembrane region" description="Helical" evidence="9">
    <location>
        <begin position="62"/>
        <end position="84"/>
    </location>
</feature>
<gene>
    <name evidence="11" type="primary">TBLA0D05810</name>
    <name evidence="11" type="ORF">TBLA_0D05810</name>
</gene>
<evidence type="ECO:0000259" key="10">
    <source>
        <dbReference type="PROSITE" id="PS50850"/>
    </source>
</evidence>
<dbReference type="RefSeq" id="XP_004180591.1">
    <property type="nucleotide sequence ID" value="XM_004180543.1"/>
</dbReference>
<dbReference type="eggNOG" id="KOG0254">
    <property type="taxonomic scope" value="Eukaryota"/>
</dbReference>
<evidence type="ECO:0000313" key="11">
    <source>
        <dbReference type="EMBL" id="CCH61072.1"/>
    </source>
</evidence>
<dbReference type="InterPro" id="IPR003663">
    <property type="entry name" value="Sugar/inositol_transpt"/>
</dbReference>
<proteinExistence type="inferred from homology"/>
<feature type="transmembrane region" description="Helical" evidence="9">
    <location>
        <begin position="242"/>
        <end position="267"/>
    </location>
</feature>
<feature type="transmembrane region" description="Helical" evidence="9">
    <location>
        <begin position="173"/>
        <end position="191"/>
    </location>
</feature>
<dbReference type="PROSITE" id="PS00216">
    <property type="entry name" value="SUGAR_TRANSPORT_1"/>
    <property type="match status" value="1"/>
</dbReference>
<evidence type="ECO:0000256" key="3">
    <source>
        <dbReference type="ARBA" id="ARBA00022448"/>
    </source>
</evidence>
<dbReference type="GO" id="GO:0055056">
    <property type="term" value="F:D-glucose transmembrane transporter activity"/>
    <property type="evidence" value="ECO:0007669"/>
    <property type="project" value="UniProtKB-ARBA"/>
</dbReference>
<dbReference type="KEGG" id="tbl:TBLA_0D05810"/>
<keyword evidence="6 9" id="KW-1133">Transmembrane helix</keyword>
<feature type="domain" description="Major facilitator superfamily (MFS) profile" evidence="10">
    <location>
        <begin position="71"/>
        <end position="521"/>
    </location>
</feature>
<keyword evidence="12" id="KW-1185">Reference proteome</keyword>
<dbReference type="PRINTS" id="PR00171">
    <property type="entry name" value="SUGRTRNSPORT"/>
</dbReference>
<dbReference type="GeneID" id="14496108"/>
<name>I2H3X0_HENB6</name>
<feature type="transmembrane region" description="Helical" evidence="9">
    <location>
        <begin position="147"/>
        <end position="167"/>
    </location>
</feature>
<reference evidence="11 12" key="1">
    <citation type="journal article" date="2011" name="Proc. Natl. Acad. Sci. U.S.A.">
        <title>Evolutionary erosion of yeast sex chromosomes by mating-type switching accidents.</title>
        <authorList>
            <person name="Gordon J.L."/>
            <person name="Armisen D."/>
            <person name="Proux-Wera E."/>
            <person name="Oheigeartaigh S.S."/>
            <person name="Byrne K.P."/>
            <person name="Wolfe K.H."/>
        </authorList>
    </citation>
    <scope>NUCLEOTIDE SEQUENCE [LARGE SCALE GENOMIC DNA]</scope>
    <source>
        <strain evidence="12">ATCC 34711 / CBS 6284 / DSM 70876 / NBRC 10599 / NRRL Y-10934 / UCD 77-7</strain>
    </source>
</reference>
<organism evidence="11 12">
    <name type="scientific">Henningerozyma blattae (strain ATCC 34711 / CBS 6284 / DSM 70876 / NBRC 10599 / NRRL Y-10934 / UCD 77-7)</name>
    <name type="common">Yeast</name>
    <name type="synonym">Tetrapisispora blattae</name>
    <dbReference type="NCBI Taxonomy" id="1071380"/>
    <lineage>
        <taxon>Eukaryota</taxon>
        <taxon>Fungi</taxon>
        <taxon>Dikarya</taxon>
        <taxon>Ascomycota</taxon>
        <taxon>Saccharomycotina</taxon>
        <taxon>Saccharomycetes</taxon>
        <taxon>Saccharomycetales</taxon>
        <taxon>Saccharomycetaceae</taxon>
        <taxon>Henningerozyma</taxon>
    </lineage>
</organism>
<dbReference type="InterPro" id="IPR050360">
    <property type="entry name" value="MFS_Sugar_Transporters"/>
</dbReference>
<dbReference type="CDD" id="cd17356">
    <property type="entry name" value="MFS_HXT"/>
    <property type="match status" value="1"/>
</dbReference>
<feature type="transmembrane region" description="Helical" evidence="9">
    <location>
        <begin position="328"/>
        <end position="350"/>
    </location>
</feature>
<keyword evidence="7 9" id="KW-0472">Membrane</keyword>
<dbReference type="HOGENOM" id="CLU_001265_30_1_1"/>
<evidence type="ECO:0000313" key="12">
    <source>
        <dbReference type="Proteomes" id="UP000002866"/>
    </source>
</evidence>
<dbReference type="InterPro" id="IPR036259">
    <property type="entry name" value="MFS_trans_sf"/>
</dbReference>
<feature type="transmembrane region" description="Helical" evidence="9">
    <location>
        <begin position="469"/>
        <end position="490"/>
    </location>
</feature>
<dbReference type="Proteomes" id="UP000002866">
    <property type="component" value="Chromosome 4"/>
</dbReference>
<evidence type="ECO:0000256" key="2">
    <source>
        <dbReference type="ARBA" id="ARBA00010992"/>
    </source>
</evidence>
<dbReference type="PROSITE" id="PS00217">
    <property type="entry name" value="SUGAR_TRANSPORT_2"/>
    <property type="match status" value="1"/>
</dbReference>
<dbReference type="GO" id="GO:0005886">
    <property type="term" value="C:plasma membrane"/>
    <property type="evidence" value="ECO:0007669"/>
    <property type="project" value="TreeGrafter"/>
</dbReference>
<keyword evidence="4" id="KW-0762">Sugar transport</keyword>
<dbReference type="Gene3D" id="1.20.1250.20">
    <property type="entry name" value="MFS general substrate transporter like domains"/>
    <property type="match status" value="1"/>
</dbReference>
<evidence type="ECO:0000256" key="1">
    <source>
        <dbReference type="ARBA" id="ARBA00004141"/>
    </source>
</evidence>
<dbReference type="Pfam" id="PF00083">
    <property type="entry name" value="Sugar_tr"/>
    <property type="match status" value="1"/>
</dbReference>
<sequence>MSGIIMVEKPIHDYTGFVNTDTESVHSNDSQREDNQKQTISVDSFSEDDISPNVIEILKRPLSTYITVCFNCILIGFGGFMMGWDIGTIGGFIAQPDFKRRFGSTTKEGEHYLSKVRTGLLVSIFNIGCAIGSVTLGRLGDIYGRRLGLIMATTIFVVGVVIEIASIDKWYQYFIGRIIAGVGMGVIAILSPMLISEVSPKEVRGGMVSCFQMMITLGIFLGDCTEYGSKEYSNSAQWRVGLGLQFAWSLCMVAGMLFVPESPIYLVEKGKIEEAKRSVAISNKLNADDPAVISEVEEIQSAVEKKRAEGEAGWNDLFETHNKIFQRVIIGIMLMALQQLSGANYFFYYGTTIFKSVGLEDGFVAAIIFGVINFFATFLSIYLIDKFGRRTCLLWGAAGMVCCMVIFASVGVTRLWPKGKNAGIISKGAGNCMIVFSCFFILCFGTSWAPVPFVFIAESFPSKIKSKGMALAIVSNQIWTFCIGFFTPFITGSINFYYGYVFLGCLVFAWFYVFFFVPETKGLHLEEVNIMWEEGTLPWKSASWVPPSQRDADYDVSTMTNDDTPAWKNILGKR</sequence>
<feature type="transmembrane region" description="Helical" evidence="9">
    <location>
        <begin position="362"/>
        <end position="384"/>
    </location>
</feature>
<dbReference type="SUPFAM" id="SSF103473">
    <property type="entry name" value="MFS general substrate transporter"/>
    <property type="match status" value="1"/>
</dbReference>
<feature type="transmembrane region" description="Helical" evidence="9">
    <location>
        <begin position="203"/>
        <end position="222"/>
    </location>
</feature>
<feature type="transmembrane region" description="Helical" evidence="9">
    <location>
        <begin position="433"/>
        <end position="457"/>
    </location>
</feature>
<dbReference type="AlphaFoldDB" id="I2H3X0"/>
<dbReference type="InParanoid" id="I2H3X0"/>
<feature type="transmembrane region" description="Helical" evidence="9">
    <location>
        <begin position="496"/>
        <end position="517"/>
    </location>
</feature>
<evidence type="ECO:0000256" key="8">
    <source>
        <dbReference type="RuleBase" id="RU003346"/>
    </source>
</evidence>
<comment type="similarity">
    <text evidence="2 8">Belongs to the major facilitator superfamily. Sugar transporter (TC 2.A.1.1) family.</text>
</comment>
<evidence type="ECO:0000256" key="7">
    <source>
        <dbReference type="ARBA" id="ARBA00023136"/>
    </source>
</evidence>
<feature type="transmembrane region" description="Helical" evidence="9">
    <location>
        <begin position="120"/>
        <end position="140"/>
    </location>
</feature>
<dbReference type="PANTHER" id="PTHR48022">
    <property type="entry name" value="PLASTIDIC GLUCOSE TRANSPORTER 4"/>
    <property type="match status" value="1"/>
</dbReference>
<dbReference type="EMBL" id="HE806319">
    <property type="protein sequence ID" value="CCH61072.1"/>
    <property type="molecule type" value="Genomic_DNA"/>
</dbReference>
<dbReference type="PANTHER" id="PTHR48022:SF75">
    <property type="entry name" value="GALACTOSE TRANSPORTER-RELATED"/>
    <property type="match status" value="1"/>
</dbReference>
<dbReference type="InterPro" id="IPR005829">
    <property type="entry name" value="Sugar_transporter_CS"/>
</dbReference>
<protein>
    <recommendedName>
        <fullName evidence="10">Major facilitator superfamily (MFS) profile domain-containing protein</fullName>
    </recommendedName>
</protein>
<dbReference type="OrthoDB" id="5141738at2759"/>
<keyword evidence="3 8" id="KW-0813">Transport</keyword>
<keyword evidence="5 9" id="KW-0812">Transmembrane</keyword>
<dbReference type="GO" id="GO:0005351">
    <property type="term" value="F:carbohydrate:proton symporter activity"/>
    <property type="evidence" value="ECO:0007669"/>
    <property type="project" value="TreeGrafter"/>
</dbReference>
<comment type="subcellular location">
    <subcellularLocation>
        <location evidence="1">Membrane</location>
        <topology evidence="1">Multi-pass membrane protein</topology>
    </subcellularLocation>
</comment>
<dbReference type="InterPro" id="IPR005828">
    <property type="entry name" value="MFS_sugar_transport-like"/>
</dbReference>